<organism evidence="2 3">
    <name type="scientific">Gigaspora margarita</name>
    <dbReference type="NCBI Taxonomy" id="4874"/>
    <lineage>
        <taxon>Eukaryota</taxon>
        <taxon>Fungi</taxon>
        <taxon>Fungi incertae sedis</taxon>
        <taxon>Mucoromycota</taxon>
        <taxon>Glomeromycotina</taxon>
        <taxon>Glomeromycetes</taxon>
        <taxon>Diversisporales</taxon>
        <taxon>Gigasporaceae</taxon>
        <taxon>Gigaspora</taxon>
    </lineage>
</organism>
<sequence>KAYLLGSKKWCLNRVKPEETLAEARHANQLSNLDMVSSSLFLIPQKGVSSSRQQNGGYKSWNSLRSCNNSPAK</sequence>
<dbReference type="EMBL" id="CAJVQB010014706">
    <property type="protein sequence ID" value="CAG8770131.1"/>
    <property type="molecule type" value="Genomic_DNA"/>
</dbReference>
<gene>
    <name evidence="2" type="ORF">GMARGA_LOCUS18428</name>
</gene>
<evidence type="ECO:0000313" key="3">
    <source>
        <dbReference type="Proteomes" id="UP000789901"/>
    </source>
</evidence>
<evidence type="ECO:0000256" key="1">
    <source>
        <dbReference type="SAM" id="MobiDB-lite"/>
    </source>
</evidence>
<feature type="region of interest" description="Disordered" evidence="1">
    <location>
        <begin position="47"/>
        <end position="73"/>
    </location>
</feature>
<comment type="caution">
    <text evidence="2">The sequence shown here is derived from an EMBL/GenBank/DDBJ whole genome shotgun (WGS) entry which is preliminary data.</text>
</comment>
<feature type="non-terminal residue" evidence="2">
    <location>
        <position position="1"/>
    </location>
</feature>
<proteinExistence type="predicted"/>
<evidence type="ECO:0000313" key="2">
    <source>
        <dbReference type="EMBL" id="CAG8770131.1"/>
    </source>
</evidence>
<protein>
    <submittedName>
        <fullName evidence="2">10688_t:CDS:1</fullName>
    </submittedName>
</protein>
<keyword evidence="3" id="KW-1185">Reference proteome</keyword>
<accession>A0ABN7VGE2</accession>
<reference evidence="2 3" key="1">
    <citation type="submission" date="2021-06" db="EMBL/GenBank/DDBJ databases">
        <authorList>
            <person name="Kallberg Y."/>
            <person name="Tangrot J."/>
            <person name="Rosling A."/>
        </authorList>
    </citation>
    <scope>NUCLEOTIDE SEQUENCE [LARGE SCALE GENOMIC DNA]</scope>
    <source>
        <strain evidence="2 3">120-4 pot B 10/14</strain>
    </source>
</reference>
<name>A0ABN7VGE2_GIGMA</name>
<dbReference type="Proteomes" id="UP000789901">
    <property type="component" value="Unassembled WGS sequence"/>
</dbReference>